<dbReference type="CDD" id="cd13585">
    <property type="entry name" value="PBP2_TMBP_like"/>
    <property type="match status" value="1"/>
</dbReference>
<evidence type="ECO:0000256" key="6">
    <source>
        <dbReference type="SAM" id="SignalP"/>
    </source>
</evidence>
<dbReference type="EMBL" id="JBHILM010000029">
    <property type="protein sequence ID" value="MFB5683636.1"/>
    <property type="molecule type" value="Genomic_DNA"/>
</dbReference>
<dbReference type="PANTHER" id="PTHR43649:SF33">
    <property type="entry name" value="POLYGALACTURONAN_RHAMNOGALACTURONAN-BINDING PROTEIN YTCQ"/>
    <property type="match status" value="1"/>
</dbReference>
<comment type="caution">
    <text evidence="7">The sequence shown here is derived from an EMBL/GenBank/DDBJ whole genome shotgun (WGS) entry which is preliminary data.</text>
</comment>
<organism evidence="7 8">
    <name type="scientific">Paenibacillus terreus</name>
    <dbReference type="NCBI Taxonomy" id="1387834"/>
    <lineage>
        <taxon>Bacteria</taxon>
        <taxon>Bacillati</taxon>
        <taxon>Bacillota</taxon>
        <taxon>Bacilli</taxon>
        <taxon>Bacillales</taxon>
        <taxon>Paenibacillaceae</taxon>
        <taxon>Paenibacillus</taxon>
    </lineage>
</organism>
<keyword evidence="8" id="KW-1185">Reference proteome</keyword>
<evidence type="ECO:0000256" key="3">
    <source>
        <dbReference type="ARBA" id="ARBA00023136"/>
    </source>
</evidence>
<feature type="chain" id="PRO_5046286667" evidence="6">
    <location>
        <begin position="18"/>
        <end position="443"/>
    </location>
</feature>
<dbReference type="RefSeq" id="WP_375527366.1">
    <property type="nucleotide sequence ID" value="NZ_JBHILM010000029.1"/>
</dbReference>
<sequence>MKMKSNVILRAVPAVLAGVIALSGCGNSTSTSSESGENSSSKTVNLTMSAWGNPAELKIYQKGIDAYTKEHPNVKIRLIPVASDGYEQKLLTQLQGGNAPDVFYVGDATMSKLVQNGSLADLSEFMKTNDSYAKPDDYPDGLWGAAKDGDKIYGITMDCNPLVMYYNKKIFKDLGIKTPQEYFDEGKWNWAAFDEVTKKLKDAGKQGYIGETWTMDTWIWSNGGLSYDDQGNYVMDRNPKAREAIKFVNDLREKGQIKYAGSLPKGQGLDAMFMSNQVGIVAAGRWLTPMFSQMENLEFDYIYWPSNTNNKMEPVQVPIAFFAVNKKSKEQEEAMKFVTFYVSKEGQKLRLAGNSSAVPSVSGIDDIVTSDKTIEHPEYFLDAREKGYANGSLKYFTGRIPGLSERVNDQYDLLLLGKQDVETTIKNISQETNKLTKDYKMGN</sequence>
<evidence type="ECO:0000256" key="1">
    <source>
        <dbReference type="ARBA" id="ARBA00022475"/>
    </source>
</evidence>
<proteinExistence type="predicted"/>
<protein>
    <submittedName>
        <fullName evidence="7">ABC transporter substrate-binding protein</fullName>
    </submittedName>
</protein>
<dbReference type="Proteomes" id="UP001580407">
    <property type="component" value="Unassembled WGS sequence"/>
</dbReference>
<keyword evidence="2 6" id="KW-0732">Signal</keyword>
<dbReference type="InterPro" id="IPR006059">
    <property type="entry name" value="SBP"/>
</dbReference>
<evidence type="ECO:0000313" key="7">
    <source>
        <dbReference type="EMBL" id="MFB5683636.1"/>
    </source>
</evidence>
<gene>
    <name evidence="7" type="ORF">ACE3NQ_22235</name>
</gene>
<dbReference type="PROSITE" id="PS51257">
    <property type="entry name" value="PROKAR_LIPOPROTEIN"/>
    <property type="match status" value="1"/>
</dbReference>
<evidence type="ECO:0000256" key="2">
    <source>
        <dbReference type="ARBA" id="ARBA00022729"/>
    </source>
</evidence>
<keyword evidence="5" id="KW-0449">Lipoprotein</keyword>
<feature type="signal peptide" evidence="6">
    <location>
        <begin position="1"/>
        <end position="17"/>
    </location>
</feature>
<accession>A0ABV5BGJ7</accession>
<dbReference type="Gene3D" id="3.40.190.10">
    <property type="entry name" value="Periplasmic binding protein-like II"/>
    <property type="match status" value="1"/>
</dbReference>
<evidence type="ECO:0000256" key="4">
    <source>
        <dbReference type="ARBA" id="ARBA00023139"/>
    </source>
</evidence>
<dbReference type="SUPFAM" id="SSF53850">
    <property type="entry name" value="Periplasmic binding protein-like II"/>
    <property type="match status" value="1"/>
</dbReference>
<evidence type="ECO:0000313" key="8">
    <source>
        <dbReference type="Proteomes" id="UP001580407"/>
    </source>
</evidence>
<keyword evidence="1" id="KW-1003">Cell membrane</keyword>
<dbReference type="PANTHER" id="PTHR43649">
    <property type="entry name" value="ARABINOSE-BINDING PROTEIN-RELATED"/>
    <property type="match status" value="1"/>
</dbReference>
<name>A0ABV5BGJ7_9BACL</name>
<dbReference type="InterPro" id="IPR050490">
    <property type="entry name" value="Bact_solute-bd_prot1"/>
</dbReference>
<reference evidence="7 8" key="1">
    <citation type="submission" date="2024-09" db="EMBL/GenBank/DDBJ databases">
        <authorList>
            <person name="Ruan L."/>
        </authorList>
    </citation>
    <scope>NUCLEOTIDE SEQUENCE [LARGE SCALE GENOMIC DNA]</scope>
    <source>
        <strain evidence="7 8">D33</strain>
    </source>
</reference>
<evidence type="ECO:0000256" key="5">
    <source>
        <dbReference type="ARBA" id="ARBA00023288"/>
    </source>
</evidence>
<dbReference type="Pfam" id="PF01547">
    <property type="entry name" value="SBP_bac_1"/>
    <property type="match status" value="1"/>
</dbReference>
<keyword evidence="3" id="KW-0472">Membrane</keyword>
<keyword evidence="4" id="KW-0564">Palmitate</keyword>